<accession>A0A0G2DZZ7</accession>
<protein>
    <submittedName>
        <fullName evidence="3">Putative fad binding domain-containing protein</fullName>
    </submittedName>
</protein>
<dbReference type="Pfam" id="PF01565">
    <property type="entry name" value="FAD_binding_4"/>
    <property type="match status" value="1"/>
</dbReference>
<dbReference type="InterPro" id="IPR016166">
    <property type="entry name" value="FAD-bd_PCMH"/>
</dbReference>
<evidence type="ECO:0000256" key="1">
    <source>
        <dbReference type="SAM" id="MobiDB-lite"/>
    </source>
</evidence>
<feature type="domain" description="FAD-binding PCMH-type" evidence="2">
    <location>
        <begin position="508"/>
        <end position="679"/>
    </location>
</feature>
<dbReference type="InterPro" id="IPR006094">
    <property type="entry name" value="Oxid_FAD_bind_N"/>
</dbReference>
<name>A0A0G2DZZ7_9PEZI</name>
<dbReference type="InterPro" id="IPR053175">
    <property type="entry name" value="DHMBA_Reg_Transcription_Factor"/>
</dbReference>
<dbReference type="Proteomes" id="UP000034182">
    <property type="component" value="Unassembled WGS sequence"/>
</dbReference>
<feature type="region of interest" description="Disordered" evidence="1">
    <location>
        <begin position="838"/>
        <end position="860"/>
    </location>
</feature>
<evidence type="ECO:0000313" key="3">
    <source>
        <dbReference type="EMBL" id="KKY16387.1"/>
    </source>
</evidence>
<dbReference type="PROSITE" id="PS51387">
    <property type="entry name" value="FAD_PCMH"/>
    <property type="match status" value="1"/>
</dbReference>
<dbReference type="InterPro" id="IPR021858">
    <property type="entry name" value="Fun_TF"/>
</dbReference>
<feature type="region of interest" description="Disordered" evidence="1">
    <location>
        <begin position="39"/>
        <end position="97"/>
    </location>
</feature>
<reference evidence="3 4" key="1">
    <citation type="submission" date="2015-03" db="EMBL/GenBank/DDBJ databases">
        <authorList>
            <person name="Morales-Cruz A."/>
            <person name="Amrine K.C."/>
            <person name="Cantu D."/>
        </authorList>
    </citation>
    <scope>NUCLEOTIDE SEQUENCE [LARGE SCALE GENOMIC DNA]</scope>
    <source>
        <strain evidence="3">DS831</strain>
    </source>
</reference>
<evidence type="ECO:0000313" key="4">
    <source>
        <dbReference type="Proteomes" id="UP000034182"/>
    </source>
</evidence>
<dbReference type="Gene3D" id="3.30.465.10">
    <property type="match status" value="1"/>
</dbReference>
<dbReference type="InterPro" id="IPR036318">
    <property type="entry name" value="FAD-bd_PCMH-like_sf"/>
</dbReference>
<feature type="compositionally biased region" description="Polar residues" evidence="1">
    <location>
        <begin position="848"/>
        <end position="860"/>
    </location>
</feature>
<evidence type="ECO:0000259" key="2">
    <source>
        <dbReference type="PROSITE" id="PS51387"/>
    </source>
</evidence>
<organism evidence="3 4">
    <name type="scientific">Diplodia seriata</name>
    <dbReference type="NCBI Taxonomy" id="420778"/>
    <lineage>
        <taxon>Eukaryota</taxon>
        <taxon>Fungi</taxon>
        <taxon>Dikarya</taxon>
        <taxon>Ascomycota</taxon>
        <taxon>Pezizomycotina</taxon>
        <taxon>Dothideomycetes</taxon>
        <taxon>Dothideomycetes incertae sedis</taxon>
        <taxon>Botryosphaeriales</taxon>
        <taxon>Botryosphaeriaceae</taxon>
        <taxon>Diplodia</taxon>
    </lineage>
</organism>
<comment type="caution">
    <text evidence="3">The sequence shown here is derived from an EMBL/GenBank/DDBJ whole genome shotgun (WGS) entry which is preliminary data.</text>
</comment>
<dbReference type="GO" id="GO:0071949">
    <property type="term" value="F:FAD binding"/>
    <property type="evidence" value="ECO:0007669"/>
    <property type="project" value="InterPro"/>
</dbReference>
<dbReference type="SUPFAM" id="SSF56176">
    <property type="entry name" value="FAD-binding/transporter-associated domain-like"/>
    <property type="match status" value="1"/>
</dbReference>
<sequence>MECDQLPLPDGCSQCSKAKRKCPGYRDLQQVLFRNESAKVERRVQRSAQPKKKQSVPSSSSNSLGAPVASRDAPDEESSNTSTLVIRRPAWAGNPGPARLTDPRNIFDQASFFFSNFCNYVVFSGEGGGGPVAQPGMRADLWQTSIDPHLYTSMKAVGLYGLYRHSRNPEFEKLAWCRYLDAIRVTNEALRNPAVATKDSSLLAVIILGLFESISGRTRQSLAAWENHVHGAAALISMRGRGQLKTAVGRRMLMQITSSLLISCLQRDVPFPEPIKELMLDATADGYVDPANPMYRLREIMVAVADFRSAWRQGSVWDYRAVVKRSQELDGEMAALESSLPASWRYRVVHTTDDPEIVVNGRYHVYSNYWQAQVWNSIRTCRLLLLSMMRQALLAGFARTPPVFDQPQDMQDFAECTNTLYKLQAEVQASVPQHIGYLSAIRQRERKCLGLDVSMKSEGDTVTDAETRWMFSTELSATCAQINALLGPSALHYPSTDTSFSIWDGKQQEVRPACRAEPSSTADVASILQILTTNWCTFAIKGGGHSRAVDASNSVGGVTIDMNRFDSVEVSEDRKTARLGAGLTLGPTYRALEAHGLTFVGGRVDSVGVAGYTMGGGISNLSPQYGLAVDNVFEYELVLPNATAVTVSETQHPDLLFALRGGGNNFGIVTRFTVRAVAQGKQLVGARHYALNYTERVLAAAHGLALSNDSYMSYWTRYAYNQSADAYDLSLSQAYFEPVLDPPVFAAANAIPAVSSDVRVDWMSNFATASASQFGNRHLFTTLTYTPSPALDARILAIFADEVQPLKQRVAGFAPSVVTNPLQAAAIAAMRQRGGNALGVESADGGPLSSNFPSKNTIHY</sequence>
<reference evidence="3 4" key="2">
    <citation type="submission" date="2015-05" db="EMBL/GenBank/DDBJ databases">
        <title>Distinctive expansion of gene families associated with plant cell wall degradation and secondary metabolism in the genomes of grapevine trunk pathogens.</title>
        <authorList>
            <person name="Lawrence D.P."/>
            <person name="Travadon R."/>
            <person name="Rolshausen P.E."/>
            <person name="Baumgartner K."/>
        </authorList>
    </citation>
    <scope>NUCLEOTIDE SEQUENCE [LARGE SCALE GENOMIC DNA]</scope>
    <source>
        <strain evidence="3">DS831</strain>
    </source>
</reference>
<gene>
    <name evidence="3" type="ORF">UCDDS831_g07067</name>
</gene>
<feature type="compositionally biased region" description="Low complexity" evidence="1">
    <location>
        <begin position="55"/>
        <end position="70"/>
    </location>
</feature>
<dbReference type="EMBL" id="LAQI01000169">
    <property type="protein sequence ID" value="KKY16387.1"/>
    <property type="molecule type" value="Genomic_DNA"/>
</dbReference>
<dbReference type="AlphaFoldDB" id="A0A0G2DZZ7"/>
<dbReference type="InterPro" id="IPR016169">
    <property type="entry name" value="FAD-bd_PCMH_sub2"/>
</dbReference>
<proteinExistence type="predicted"/>
<dbReference type="Pfam" id="PF11951">
    <property type="entry name" value="Fungal_trans_2"/>
    <property type="match status" value="1"/>
</dbReference>
<dbReference type="PANTHER" id="PTHR38791">
    <property type="entry name" value="ZN(II)2CYS6 TRANSCRIPTION FACTOR (EUROFUNG)-RELATED-RELATED"/>
    <property type="match status" value="1"/>
</dbReference>